<dbReference type="InterPro" id="IPR002110">
    <property type="entry name" value="Ankyrin_rpt"/>
</dbReference>
<feature type="repeat" description="ANK" evidence="3">
    <location>
        <begin position="94"/>
        <end position="126"/>
    </location>
</feature>
<dbReference type="PANTHER" id="PTHR24173">
    <property type="entry name" value="ANKYRIN REPEAT CONTAINING"/>
    <property type="match status" value="1"/>
</dbReference>
<dbReference type="PROSITE" id="PS50297">
    <property type="entry name" value="ANK_REP_REGION"/>
    <property type="match status" value="3"/>
</dbReference>
<accession>A0ABD2WJG0</accession>
<dbReference type="PROSITE" id="PS50088">
    <property type="entry name" value="ANK_REPEAT"/>
    <property type="match status" value="3"/>
</dbReference>
<keyword evidence="2 3" id="KW-0040">ANK repeat</keyword>
<sequence>MDLFNCVFQGLMEDGRLMEDGGPTRIHHAARTCGSTDFPDYLFDDVCDENHGDEKGVTYFHIACYTGNAKVVRKFIDLGVDVNLRCDKYYHDSAARTPLLLALEGRHAPLVKFLLKRGADVDITTEDGYFPLNVACRNIANPILDDSDEFSFSSDHPIRIDLKILRLLMKNNCDVNKKSRDGESPMFSLFHNATSLQSRQCLHTLTNKEAAYDKMIAKSLDMLLKHGADVNEKNSQGVTLLQKAVNLLNYEAVKLLVENGANIHNIQFNEGYLNPDSRALRNRYKTQSILAIIELLKSKGYKITKDHYASIFNFLIGFECVNNLNLFDIVTSGSLQTIHHTIGLMNIKLGTGTHNLEHYREKHEELFHTDYCVPLYYHFIRGYLEFIEAGQMYIDRDIKNFLLESLRRLNYFILDNHSVNHYKTYVVPLIKKSSKTMISDGVSLLDLCTSRPEKVFKLLNESNYKSVMNAELYKSNFKFMADIIDGHVTKGLIRGFFLTMSPEFLHRLTNLPDLCCINIVKYLKNEDLLSMCKSVICKA</sequence>
<dbReference type="Pfam" id="PF13857">
    <property type="entry name" value="Ank_5"/>
    <property type="match status" value="1"/>
</dbReference>
<evidence type="ECO:0000313" key="4">
    <source>
        <dbReference type="EMBL" id="KAL3393196.1"/>
    </source>
</evidence>
<keyword evidence="1" id="KW-0677">Repeat</keyword>
<dbReference type="Proteomes" id="UP001627154">
    <property type="component" value="Unassembled WGS sequence"/>
</dbReference>
<evidence type="ECO:0000256" key="1">
    <source>
        <dbReference type="ARBA" id="ARBA00022737"/>
    </source>
</evidence>
<dbReference type="SUPFAM" id="SSF48403">
    <property type="entry name" value="Ankyrin repeat"/>
    <property type="match status" value="1"/>
</dbReference>
<evidence type="ECO:0000256" key="2">
    <source>
        <dbReference type="ARBA" id="ARBA00023043"/>
    </source>
</evidence>
<name>A0ABD2WJG0_9HYME</name>
<gene>
    <name evidence="4" type="ORF">TKK_012442</name>
</gene>
<keyword evidence="5" id="KW-1185">Reference proteome</keyword>
<reference evidence="4 5" key="1">
    <citation type="journal article" date="2024" name="bioRxiv">
        <title>A reference genome for Trichogramma kaykai: A tiny desert-dwelling parasitoid wasp with competing sex-ratio distorters.</title>
        <authorList>
            <person name="Culotta J."/>
            <person name="Lindsey A.R."/>
        </authorList>
    </citation>
    <scope>NUCLEOTIDE SEQUENCE [LARGE SCALE GENOMIC DNA]</scope>
    <source>
        <strain evidence="4 5">KSX58</strain>
    </source>
</reference>
<protein>
    <recommendedName>
        <fullName evidence="6">PRANC domain-containing protein</fullName>
    </recommendedName>
</protein>
<feature type="repeat" description="ANK" evidence="3">
    <location>
        <begin position="236"/>
        <end position="268"/>
    </location>
</feature>
<dbReference type="InterPro" id="IPR036770">
    <property type="entry name" value="Ankyrin_rpt-contain_sf"/>
</dbReference>
<dbReference type="Gene3D" id="1.25.40.20">
    <property type="entry name" value="Ankyrin repeat-containing domain"/>
    <property type="match status" value="2"/>
</dbReference>
<dbReference type="Pfam" id="PF00023">
    <property type="entry name" value="Ank"/>
    <property type="match status" value="1"/>
</dbReference>
<evidence type="ECO:0008006" key="6">
    <source>
        <dbReference type="Google" id="ProtNLM"/>
    </source>
</evidence>
<evidence type="ECO:0000313" key="5">
    <source>
        <dbReference type="Proteomes" id="UP001627154"/>
    </source>
</evidence>
<dbReference type="EMBL" id="JBJJXI010000100">
    <property type="protein sequence ID" value="KAL3393196.1"/>
    <property type="molecule type" value="Genomic_DNA"/>
</dbReference>
<dbReference type="SMART" id="SM00248">
    <property type="entry name" value="ANK"/>
    <property type="match status" value="4"/>
</dbReference>
<evidence type="ECO:0000256" key="3">
    <source>
        <dbReference type="PROSITE-ProRule" id="PRU00023"/>
    </source>
</evidence>
<dbReference type="Pfam" id="PF13637">
    <property type="entry name" value="Ank_4"/>
    <property type="match status" value="1"/>
</dbReference>
<dbReference type="AlphaFoldDB" id="A0ABD2WJG0"/>
<proteinExistence type="predicted"/>
<feature type="repeat" description="ANK" evidence="3">
    <location>
        <begin position="55"/>
        <end position="87"/>
    </location>
</feature>
<comment type="caution">
    <text evidence="4">The sequence shown here is derived from an EMBL/GenBank/DDBJ whole genome shotgun (WGS) entry which is preliminary data.</text>
</comment>
<dbReference type="PANTHER" id="PTHR24173:SF74">
    <property type="entry name" value="ANKYRIN REPEAT DOMAIN-CONTAINING PROTEIN 16"/>
    <property type="match status" value="1"/>
</dbReference>
<organism evidence="4 5">
    <name type="scientific">Trichogramma kaykai</name>
    <dbReference type="NCBI Taxonomy" id="54128"/>
    <lineage>
        <taxon>Eukaryota</taxon>
        <taxon>Metazoa</taxon>
        <taxon>Ecdysozoa</taxon>
        <taxon>Arthropoda</taxon>
        <taxon>Hexapoda</taxon>
        <taxon>Insecta</taxon>
        <taxon>Pterygota</taxon>
        <taxon>Neoptera</taxon>
        <taxon>Endopterygota</taxon>
        <taxon>Hymenoptera</taxon>
        <taxon>Apocrita</taxon>
        <taxon>Proctotrupomorpha</taxon>
        <taxon>Chalcidoidea</taxon>
        <taxon>Trichogrammatidae</taxon>
        <taxon>Trichogramma</taxon>
    </lineage>
</organism>